<dbReference type="AlphaFoldDB" id="A0A1I8A2J2"/>
<keyword evidence="1" id="KW-0472">Membrane</keyword>
<name>A0A1I8A2J2_9BILA</name>
<dbReference type="Proteomes" id="UP000095287">
    <property type="component" value="Unplaced"/>
</dbReference>
<keyword evidence="1" id="KW-1133">Transmembrane helix</keyword>
<protein>
    <submittedName>
        <fullName evidence="3">PKD_channel domain-containing protein</fullName>
    </submittedName>
</protein>
<dbReference type="WBParaSite" id="L893_g32366.t1">
    <property type="protein sequence ID" value="L893_g32366.t1"/>
    <property type="gene ID" value="L893_g32366"/>
</dbReference>
<reference evidence="3" key="1">
    <citation type="submission" date="2016-11" db="UniProtKB">
        <authorList>
            <consortium name="WormBaseParasite"/>
        </authorList>
    </citation>
    <scope>IDENTIFICATION</scope>
</reference>
<feature type="transmembrane region" description="Helical" evidence="1">
    <location>
        <begin position="59"/>
        <end position="85"/>
    </location>
</feature>
<organism evidence="2 3">
    <name type="scientific">Steinernema glaseri</name>
    <dbReference type="NCBI Taxonomy" id="37863"/>
    <lineage>
        <taxon>Eukaryota</taxon>
        <taxon>Metazoa</taxon>
        <taxon>Ecdysozoa</taxon>
        <taxon>Nematoda</taxon>
        <taxon>Chromadorea</taxon>
        <taxon>Rhabditida</taxon>
        <taxon>Tylenchina</taxon>
        <taxon>Panagrolaimomorpha</taxon>
        <taxon>Strongyloidoidea</taxon>
        <taxon>Steinernematidae</taxon>
        <taxon>Steinernema</taxon>
    </lineage>
</organism>
<evidence type="ECO:0000313" key="2">
    <source>
        <dbReference type="Proteomes" id="UP000095287"/>
    </source>
</evidence>
<feature type="transmembrane region" description="Helical" evidence="1">
    <location>
        <begin position="31"/>
        <end position="52"/>
    </location>
</feature>
<feature type="transmembrane region" description="Helical" evidence="1">
    <location>
        <begin position="112"/>
        <end position="144"/>
    </location>
</feature>
<evidence type="ECO:0000256" key="1">
    <source>
        <dbReference type="SAM" id="Phobius"/>
    </source>
</evidence>
<evidence type="ECO:0000313" key="3">
    <source>
        <dbReference type="WBParaSite" id="L893_g32366.t1"/>
    </source>
</evidence>
<proteinExistence type="predicted"/>
<keyword evidence="1" id="KW-0812">Transmembrane</keyword>
<keyword evidence="2" id="KW-1185">Reference proteome</keyword>
<accession>A0A1I8A2J2</accession>
<sequence length="177" mass="19918">MVVGISFASAFQRLHEVETSVITFKSAVASALSYFDFLKIIAGLLAIGGIIFKSNYHLVPLIIILIISVVYAISVSAIGTFLLLMPEKGHLYLYMTGTATESSMDLMTRPEMFMAITFTVIVYGLFSLEVCFGLFVVLDCYSYFEEIPEKRQREEMERVVYKKDAEIQTENPPLLEP</sequence>